<proteinExistence type="predicted"/>
<accession>A0A4Q2UNX0</accession>
<sequence length="644" mass="69912">MTSLRIFVFLLLTPVLLRAQPTPPLERLITVTLRNEPLSQALTTISRTGQFSFSYNPVVLNQSRPVSLRVVNRPVREVLGQLFGGTVRLRSRGNHVILLRADEPEQPKDFILDGYVIDGQTTERVGSVTVFERNSLRSALSNEYGYYRLKLPADLPAVRLEVRRQAYLNQSLTIPSRRSQPQNIYLTPLPRPAAVSPLDTRPLPTDSASRPSPILAERPVVFASADSGAVPMPASFLDRSRQTIGRWALSTRQLLTDINLDRDTLYRTWQVAFLPGIGTNRGLGGRIINDYSVNILIGYSLGVRKAEFGGLFNLVREDVQGVQAAGFGNLVGGSTQGVQLAGFMNTTQGKVGPVQLAGFVNTVGGTVRGLQAAGFLNVVRKDVQGLQLAGFLNADRTSVQGAQLAGFANVAGGNTSGFQAAGFANVVGGDAGGFQAAGFTNVVRGQLRGWQVSGFLNVARDVVSGRQVGFINLARSSERAPIGFFSYVQTNGYRAIEASANEVTPLNATFRTGVRSFYNLFTAGYNPGGRFWSYGYGLGTATAERRGWSVALEGSVHQLNRTDERIENLNMLLRLSPQLSKQIATGLGITAGPTLNGYYSNDVFLNPLRNQSLPAAILTPDAPDNTRDEWSGWLGWQVGLRYSL</sequence>
<evidence type="ECO:0000313" key="3">
    <source>
        <dbReference type="Proteomes" id="UP000290407"/>
    </source>
</evidence>
<dbReference type="AlphaFoldDB" id="A0A4Q2UNX0"/>
<dbReference type="RefSeq" id="WP_129600186.1">
    <property type="nucleotide sequence ID" value="NZ_SBLB01000001.1"/>
</dbReference>
<evidence type="ECO:0008006" key="4">
    <source>
        <dbReference type="Google" id="ProtNLM"/>
    </source>
</evidence>
<evidence type="ECO:0000313" key="2">
    <source>
        <dbReference type="EMBL" id="RYC71373.1"/>
    </source>
</evidence>
<evidence type="ECO:0000256" key="1">
    <source>
        <dbReference type="SAM" id="MobiDB-lite"/>
    </source>
</evidence>
<feature type="region of interest" description="Disordered" evidence="1">
    <location>
        <begin position="188"/>
        <end position="210"/>
    </location>
</feature>
<dbReference type="SUPFAM" id="SSF49464">
    <property type="entry name" value="Carboxypeptidase regulatory domain-like"/>
    <property type="match status" value="1"/>
</dbReference>
<organism evidence="2 3">
    <name type="scientific">Spirosoma sordidisoli</name>
    <dbReference type="NCBI Taxonomy" id="2502893"/>
    <lineage>
        <taxon>Bacteria</taxon>
        <taxon>Pseudomonadati</taxon>
        <taxon>Bacteroidota</taxon>
        <taxon>Cytophagia</taxon>
        <taxon>Cytophagales</taxon>
        <taxon>Cytophagaceae</taxon>
        <taxon>Spirosoma</taxon>
    </lineage>
</organism>
<dbReference type="InterPro" id="IPR008969">
    <property type="entry name" value="CarboxyPept-like_regulatory"/>
</dbReference>
<gene>
    <name evidence="2" type="ORF">EQG79_04310</name>
</gene>
<protein>
    <recommendedName>
        <fullName evidence="4">Secretin/TonB short N-terminal domain-containing protein</fullName>
    </recommendedName>
</protein>
<dbReference type="EMBL" id="SBLB01000001">
    <property type="protein sequence ID" value="RYC71373.1"/>
    <property type="molecule type" value="Genomic_DNA"/>
</dbReference>
<name>A0A4Q2UNX0_9BACT</name>
<keyword evidence="3" id="KW-1185">Reference proteome</keyword>
<dbReference type="Proteomes" id="UP000290407">
    <property type="component" value="Unassembled WGS sequence"/>
</dbReference>
<comment type="caution">
    <text evidence="2">The sequence shown here is derived from an EMBL/GenBank/DDBJ whole genome shotgun (WGS) entry which is preliminary data.</text>
</comment>
<reference evidence="2 3" key="1">
    <citation type="submission" date="2019-01" db="EMBL/GenBank/DDBJ databases">
        <title>Spirosoma flava sp. nov., a propanil-degrading bacterium isolated from herbicide-contaminated soil.</title>
        <authorList>
            <person name="Zhang L."/>
            <person name="Jiang J.-D."/>
        </authorList>
    </citation>
    <scope>NUCLEOTIDE SEQUENCE [LARGE SCALE GENOMIC DNA]</scope>
    <source>
        <strain evidence="2 3">TY50</strain>
    </source>
</reference>